<protein>
    <submittedName>
        <fullName evidence="1">Uncharacterized protein</fullName>
    </submittedName>
</protein>
<dbReference type="PANTHER" id="PTHR35106:SF5">
    <property type="entry name" value="CARBOXYPEPTIDASE"/>
    <property type="match status" value="1"/>
</dbReference>
<dbReference type="EMBL" id="JBJUIK010000005">
    <property type="protein sequence ID" value="KAL3526994.1"/>
    <property type="molecule type" value="Genomic_DNA"/>
</dbReference>
<dbReference type="AlphaFoldDB" id="A0ABD3A5H5"/>
<gene>
    <name evidence="1" type="ORF">ACH5RR_011650</name>
</gene>
<keyword evidence="2" id="KW-1185">Reference proteome</keyword>
<name>A0ABD3A5H5_9GENT</name>
<dbReference type="Proteomes" id="UP001630127">
    <property type="component" value="Unassembled WGS sequence"/>
</dbReference>
<comment type="caution">
    <text evidence="1">The sequence shown here is derived from an EMBL/GenBank/DDBJ whole genome shotgun (WGS) entry which is preliminary data.</text>
</comment>
<organism evidence="1 2">
    <name type="scientific">Cinchona calisaya</name>
    <dbReference type="NCBI Taxonomy" id="153742"/>
    <lineage>
        <taxon>Eukaryota</taxon>
        <taxon>Viridiplantae</taxon>
        <taxon>Streptophyta</taxon>
        <taxon>Embryophyta</taxon>
        <taxon>Tracheophyta</taxon>
        <taxon>Spermatophyta</taxon>
        <taxon>Magnoliopsida</taxon>
        <taxon>eudicotyledons</taxon>
        <taxon>Gunneridae</taxon>
        <taxon>Pentapetalae</taxon>
        <taxon>asterids</taxon>
        <taxon>lamiids</taxon>
        <taxon>Gentianales</taxon>
        <taxon>Rubiaceae</taxon>
        <taxon>Cinchonoideae</taxon>
        <taxon>Cinchoneae</taxon>
        <taxon>Cinchona</taxon>
    </lineage>
</organism>
<sequence>MATQIGGWLYVFPTSSFSSPHPTYSSLIHTKSRNFDQIHLFFRSNPSLSLEKPHPRNFSTECSEKQPQIVLRTCKNCKNQFDPLLNHPRACRYHTAHFGGETKRKFESVYTGGTMDTPDSGKVFQYWHCCGSEDPFDPGCAAAPHASYDD</sequence>
<evidence type="ECO:0000313" key="2">
    <source>
        <dbReference type="Proteomes" id="UP001630127"/>
    </source>
</evidence>
<evidence type="ECO:0000313" key="1">
    <source>
        <dbReference type="EMBL" id="KAL3526994.1"/>
    </source>
</evidence>
<reference evidence="1 2" key="1">
    <citation type="submission" date="2024-11" db="EMBL/GenBank/DDBJ databases">
        <title>A near-complete genome assembly of Cinchona calisaya.</title>
        <authorList>
            <person name="Lian D.C."/>
            <person name="Zhao X.W."/>
            <person name="Wei L."/>
        </authorList>
    </citation>
    <scope>NUCLEOTIDE SEQUENCE [LARGE SCALE GENOMIC DNA]</scope>
    <source>
        <tissue evidence="1">Nenye</tissue>
    </source>
</reference>
<dbReference type="PANTHER" id="PTHR35106">
    <property type="entry name" value="BNAA07G25190D PROTEIN"/>
    <property type="match status" value="1"/>
</dbReference>
<proteinExistence type="predicted"/>
<accession>A0ABD3A5H5</accession>